<dbReference type="AlphaFoldDB" id="A0A368S0E0"/>
<sequence>MLHNARSGSRGFGSGVHHVAAPPTCCVHHVYLIRLNVILEQY</sequence>
<dbReference type="EMBL" id="CM003534">
    <property type="protein sequence ID" value="RCV35869.1"/>
    <property type="molecule type" value="Genomic_DNA"/>
</dbReference>
<proteinExistence type="predicted"/>
<organism evidence="1">
    <name type="scientific">Setaria italica</name>
    <name type="common">Foxtail millet</name>
    <name type="synonym">Panicum italicum</name>
    <dbReference type="NCBI Taxonomy" id="4555"/>
    <lineage>
        <taxon>Eukaryota</taxon>
        <taxon>Viridiplantae</taxon>
        <taxon>Streptophyta</taxon>
        <taxon>Embryophyta</taxon>
        <taxon>Tracheophyta</taxon>
        <taxon>Spermatophyta</taxon>
        <taxon>Magnoliopsida</taxon>
        <taxon>Liliopsida</taxon>
        <taxon>Poales</taxon>
        <taxon>Poaceae</taxon>
        <taxon>PACMAD clade</taxon>
        <taxon>Panicoideae</taxon>
        <taxon>Panicodae</taxon>
        <taxon>Paniceae</taxon>
        <taxon>Cenchrinae</taxon>
        <taxon>Setaria</taxon>
    </lineage>
</organism>
<gene>
    <name evidence="1" type="ORF">SETIT_7G274300v2</name>
</gene>
<name>A0A368S0E0_SETIT</name>
<reference evidence="1" key="2">
    <citation type="submission" date="2015-07" db="EMBL/GenBank/DDBJ databases">
        <authorList>
            <person name="Noorani M."/>
        </authorList>
    </citation>
    <scope>NUCLEOTIDE SEQUENCE</scope>
    <source>
        <strain evidence="1">Yugu1</strain>
    </source>
</reference>
<reference evidence="1" key="1">
    <citation type="journal article" date="2012" name="Nat. Biotechnol.">
        <title>Reference genome sequence of the model plant Setaria.</title>
        <authorList>
            <person name="Bennetzen J.L."/>
            <person name="Schmutz J."/>
            <person name="Wang H."/>
            <person name="Percifield R."/>
            <person name="Hawkins J."/>
            <person name="Pontaroli A.C."/>
            <person name="Estep M."/>
            <person name="Feng L."/>
            <person name="Vaughn J.N."/>
            <person name="Grimwood J."/>
            <person name="Jenkins J."/>
            <person name="Barry K."/>
            <person name="Lindquist E."/>
            <person name="Hellsten U."/>
            <person name="Deshpande S."/>
            <person name="Wang X."/>
            <person name="Wu X."/>
            <person name="Mitros T."/>
            <person name="Triplett J."/>
            <person name="Yang X."/>
            <person name="Ye C.Y."/>
            <person name="Mauro-Herrera M."/>
            <person name="Wang L."/>
            <person name="Li P."/>
            <person name="Sharma M."/>
            <person name="Sharma R."/>
            <person name="Ronald P.C."/>
            <person name="Panaud O."/>
            <person name="Kellogg E.A."/>
            <person name="Brutnell T.P."/>
            <person name="Doust A.N."/>
            <person name="Tuskan G.A."/>
            <person name="Rokhsar D."/>
            <person name="Devos K.M."/>
        </authorList>
    </citation>
    <scope>NUCLEOTIDE SEQUENCE [LARGE SCALE GENOMIC DNA]</scope>
    <source>
        <strain evidence="1">Yugu1</strain>
    </source>
</reference>
<evidence type="ECO:0000313" key="1">
    <source>
        <dbReference type="EMBL" id="RCV35869.1"/>
    </source>
</evidence>
<protein>
    <submittedName>
        <fullName evidence="1">Uncharacterized protein</fullName>
    </submittedName>
</protein>
<accession>A0A368S0E0</accession>